<dbReference type="Gene3D" id="6.10.340.10">
    <property type="match status" value="1"/>
</dbReference>
<evidence type="ECO:0000256" key="10">
    <source>
        <dbReference type="ARBA" id="ARBA00023136"/>
    </source>
</evidence>
<feature type="transmembrane region" description="Helical" evidence="12">
    <location>
        <begin position="130"/>
        <end position="153"/>
    </location>
</feature>
<dbReference type="InterPro" id="IPR003661">
    <property type="entry name" value="HisK_dim/P_dom"/>
</dbReference>
<dbReference type="SMART" id="SM00388">
    <property type="entry name" value="HisKA"/>
    <property type="match status" value="1"/>
</dbReference>
<organism evidence="15 16">
    <name type="scientific">Actinomadura nitritigenes</name>
    <dbReference type="NCBI Taxonomy" id="134602"/>
    <lineage>
        <taxon>Bacteria</taxon>
        <taxon>Bacillati</taxon>
        <taxon>Actinomycetota</taxon>
        <taxon>Actinomycetes</taxon>
        <taxon>Streptosporangiales</taxon>
        <taxon>Thermomonosporaceae</taxon>
        <taxon>Actinomadura</taxon>
    </lineage>
</organism>
<reference evidence="15 16" key="1">
    <citation type="submission" date="2021-03" db="EMBL/GenBank/DDBJ databases">
        <authorList>
            <person name="Kanchanasin P."/>
            <person name="Saeng-In P."/>
            <person name="Phongsopitanun W."/>
            <person name="Yuki M."/>
            <person name="Kudo T."/>
            <person name="Ohkuma M."/>
            <person name="Tanasupawat S."/>
        </authorList>
    </citation>
    <scope>NUCLEOTIDE SEQUENCE [LARGE SCALE GENOMIC DNA]</scope>
    <source>
        <strain evidence="15 16">L46</strain>
    </source>
</reference>
<dbReference type="InterPro" id="IPR003594">
    <property type="entry name" value="HATPase_dom"/>
</dbReference>
<dbReference type="SMART" id="SM00387">
    <property type="entry name" value="HATPase_c"/>
    <property type="match status" value="1"/>
</dbReference>
<dbReference type="PROSITE" id="PS50109">
    <property type="entry name" value="HIS_KIN"/>
    <property type="match status" value="1"/>
</dbReference>
<comment type="catalytic activity">
    <reaction evidence="1">
        <text>ATP + protein L-histidine = ADP + protein N-phospho-L-histidine.</text>
        <dbReference type="EC" id="2.7.13.3"/>
    </reaction>
</comment>
<feature type="domain" description="Histidine kinase" evidence="13">
    <location>
        <begin position="214"/>
        <end position="433"/>
    </location>
</feature>
<evidence type="ECO:0000256" key="9">
    <source>
        <dbReference type="ARBA" id="ARBA00023012"/>
    </source>
</evidence>
<accession>A0ABS3RG65</accession>
<name>A0ABS3RG65_9ACTN</name>
<dbReference type="Pfam" id="PF00672">
    <property type="entry name" value="HAMP"/>
    <property type="match status" value="1"/>
</dbReference>
<keyword evidence="16" id="KW-1185">Reference proteome</keyword>
<evidence type="ECO:0000256" key="2">
    <source>
        <dbReference type="ARBA" id="ARBA00004236"/>
    </source>
</evidence>
<evidence type="ECO:0000259" key="14">
    <source>
        <dbReference type="PROSITE" id="PS50885"/>
    </source>
</evidence>
<keyword evidence="6 12" id="KW-0812">Transmembrane</keyword>
<dbReference type="PROSITE" id="PS50885">
    <property type="entry name" value="HAMP"/>
    <property type="match status" value="1"/>
</dbReference>
<keyword evidence="5" id="KW-0808">Transferase</keyword>
<evidence type="ECO:0000256" key="7">
    <source>
        <dbReference type="ARBA" id="ARBA00022777"/>
    </source>
</evidence>
<dbReference type="PRINTS" id="PR00344">
    <property type="entry name" value="BCTRLSENSOR"/>
</dbReference>
<gene>
    <name evidence="15" type="ORF">J4557_47760</name>
</gene>
<dbReference type="Proteomes" id="UP000666915">
    <property type="component" value="Unassembled WGS sequence"/>
</dbReference>
<dbReference type="PANTHER" id="PTHR45436">
    <property type="entry name" value="SENSOR HISTIDINE KINASE YKOH"/>
    <property type="match status" value="1"/>
</dbReference>
<evidence type="ECO:0000256" key="3">
    <source>
        <dbReference type="ARBA" id="ARBA00012438"/>
    </source>
</evidence>
<keyword evidence="9" id="KW-0902">Two-component regulatory system</keyword>
<dbReference type="Pfam" id="PF02518">
    <property type="entry name" value="HATPase_c"/>
    <property type="match status" value="1"/>
</dbReference>
<dbReference type="CDD" id="cd06225">
    <property type="entry name" value="HAMP"/>
    <property type="match status" value="1"/>
</dbReference>
<dbReference type="InterPro" id="IPR050428">
    <property type="entry name" value="TCS_sensor_his_kinase"/>
</dbReference>
<proteinExistence type="predicted"/>
<dbReference type="Gene3D" id="1.10.287.130">
    <property type="match status" value="1"/>
</dbReference>
<dbReference type="SUPFAM" id="SSF47384">
    <property type="entry name" value="Homodimeric domain of signal transducing histidine kinase"/>
    <property type="match status" value="1"/>
</dbReference>
<evidence type="ECO:0000256" key="1">
    <source>
        <dbReference type="ARBA" id="ARBA00000085"/>
    </source>
</evidence>
<dbReference type="InterPro" id="IPR005467">
    <property type="entry name" value="His_kinase_dom"/>
</dbReference>
<keyword evidence="7 15" id="KW-0418">Kinase</keyword>
<evidence type="ECO:0000256" key="8">
    <source>
        <dbReference type="ARBA" id="ARBA00022989"/>
    </source>
</evidence>
<dbReference type="SUPFAM" id="SSF55874">
    <property type="entry name" value="ATPase domain of HSP90 chaperone/DNA topoisomerase II/histidine kinase"/>
    <property type="match status" value="1"/>
</dbReference>
<dbReference type="InterPro" id="IPR003660">
    <property type="entry name" value="HAMP_dom"/>
</dbReference>
<dbReference type="GO" id="GO:0016301">
    <property type="term" value="F:kinase activity"/>
    <property type="evidence" value="ECO:0007669"/>
    <property type="project" value="UniProtKB-KW"/>
</dbReference>
<evidence type="ECO:0000259" key="13">
    <source>
        <dbReference type="PROSITE" id="PS50109"/>
    </source>
</evidence>
<dbReference type="SMART" id="SM00304">
    <property type="entry name" value="HAMP"/>
    <property type="match status" value="1"/>
</dbReference>
<keyword evidence="8 12" id="KW-1133">Transmembrane helix</keyword>
<dbReference type="PANTHER" id="PTHR45436:SF5">
    <property type="entry name" value="SENSOR HISTIDINE KINASE TRCS"/>
    <property type="match status" value="1"/>
</dbReference>
<evidence type="ECO:0000256" key="5">
    <source>
        <dbReference type="ARBA" id="ARBA00022679"/>
    </source>
</evidence>
<comment type="caution">
    <text evidence="15">The sequence shown here is derived from an EMBL/GenBank/DDBJ whole genome shotgun (WGS) entry which is preliminary data.</text>
</comment>
<keyword evidence="10 12" id="KW-0472">Membrane</keyword>
<dbReference type="EMBL" id="JAGEOK010000066">
    <property type="protein sequence ID" value="MBO2445226.1"/>
    <property type="molecule type" value="Genomic_DNA"/>
</dbReference>
<dbReference type="EC" id="2.7.13.3" evidence="3"/>
<evidence type="ECO:0000256" key="12">
    <source>
        <dbReference type="SAM" id="Phobius"/>
    </source>
</evidence>
<dbReference type="Gene3D" id="3.30.565.10">
    <property type="entry name" value="Histidine kinase-like ATPase, C-terminal domain"/>
    <property type="match status" value="1"/>
</dbReference>
<evidence type="ECO:0000256" key="4">
    <source>
        <dbReference type="ARBA" id="ARBA00022553"/>
    </source>
</evidence>
<evidence type="ECO:0000256" key="11">
    <source>
        <dbReference type="SAM" id="MobiDB-lite"/>
    </source>
</evidence>
<dbReference type="Pfam" id="PF00512">
    <property type="entry name" value="HisKA"/>
    <property type="match status" value="1"/>
</dbReference>
<feature type="region of interest" description="Disordered" evidence="11">
    <location>
        <begin position="371"/>
        <end position="391"/>
    </location>
</feature>
<keyword evidence="4" id="KW-0597">Phosphoprotein</keyword>
<dbReference type="InterPro" id="IPR036097">
    <property type="entry name" value="HisK_dim/P_sf"/>
</dbReference>
<evidence type="ECO:0000256" key="6">
    <source>
        <dbReference type="ARBA" id="ARBA00022692"/>
    </source>
</evidence>
<protein>
    <recommendedName>
        <fullName evidence="3">histidine kinase</fullName>
        <ecNumber evidence="3">2.7.13.3</ecNumber>
    </recommendedName>
</protein>
<dbReference type="InterPro" id="IPR036890">
    <property type="entry name" value="HATPase_C_sf"/>
</dbReference>
<dbReference type="InterPro" id="IPR004358">
    <property type="entry name" value="Sig_transdc_His_kin-like_C"/>
</dbReference>
<sequence length="436" mass="45674">MAIVLFALPLAVVVQRLYHDETVTGLERDATRIAAVVPDDLIQRPRPLKRPAGLPSRLTVGVYRVDGRRVTGQGPGRSALAVRGRDGRVHDGAEHGRLAVAAPVPSDEGVAAIVRVSAPYDPTGDRIQRALLAMAGLALAAVACASLLARYLARRLARPLERLTAAAQRLGAGNFSVRAPRSGVREADEAGIALEATARRLGTILERERAFSADVSHQLRTPLTGLLLGLESALERPGADLSAAIGTALDRGHRLQVIIDELLDLARDTEPARRHLDVPAELEEITLRWHGPLAAQGRRLVLDIQHPLPAVSTSPAALSQIMDVLLGNALQHGRGEVTVQAADVGGGIAIDVGDQGPGIAEDAPDIFARRSAHPSAPRGTGRDAGQAGTRTAAAAGHGIGLALARSLAEAEGGRLILRSSGPTVFTLFLPDTSMAS</sequence>
<evidence type="ECO:0000313" key="16">
    <source>
        <dbReference type="Proteomes" id="UP000666915"/>
    </source>
</evidence>
<comment type="subcellular location">
    <subcellularLocation>
        <location evidence="2">Cell membrane</location>
    </subcellularLocation>
</comment>
<evidence type="ECO:0000313" key="15">
    <source>
        <dbReference type="EMBL" id="MBO2445226.1"/>
    </source>
</evidence>
<feature type="domain" description="HAMP" evidence="14">
    <location>
        <begin position="154"/>
        <end position="206"/>
    </location>
</feature>